<dbReference type="EMBL" id="CP037423">
    <property type="protein sequence ID" value="QDV43123.1"/>
    <property type="molecule type" value="Genomic_DNA"/>
</dbReference>
<dbReference type="RefSeq" id="WP_145386992.1">
    <property type="nucleotide sequence ID" value="NZ_CP037423.1"/>
</dbReference>
<dbReference type="InterPro" id="IPR045402">
    <property type="entry name" value="GAP1-N2"/>
</dbReference>
<keyword evidence="2" id="KW-0812">Transmembrane</keyword>
<evidence type="ECO:0000313" key="6">
    <source>
        <dbReference type="Proteomes" id="UP000319004"/>
    </source>
</evidence>
<evidence type="ECO:0000259" key="3">
    <source>
        <dbReference type="Pfam" id="PF20013"/>
    </source>
</evidence>
<dbReference type="Proteomes" id="UP000319004">
    <property type="component" value="Chromosome"/>
</dbReference>
<dbReference type="InterPro" id="IPR045401">
    <property type="entry name" value="GAP1-M"/>
</dbReference>
<keyword evidence="2" id="KW-1133">Transmembrane helix</keyword>
<evidence type="ECO:0000313" key="5">
    <source>
        <dbReference type="EMBL" id="QDV43123.1"/>
    </source>
</evidence>
<reference evidence="5 6" key="1">
    <citation type="submission" date="2019-03" db="EMBL/GenBank/DDBJ databases">
        <title>Deep-cultivation of Planctomycetes and their phenomic and genomic characterization uncovers novel biology.</title>
        <authorList>
            <person name="Wiegand S."/>
            <person name="Jogler M."/>
            <person name="Boedeker C."/>
            <person name="Pinto D."/>
            <person name="Vollmers J."/>
            <person name="Rivas-Marin E."/>
            <person name="Kohn T."/>
            <person name="Peeters S.H."/>
            <person name="Heuer A."/>
            <person name="Rast P."/>
            <person name="Oberbeckmann S."/>
            <person name="Bunk B."/>
            <person name="Jeske O."/>
            <person name="Meyerdierks A."/>
            <person name="Storesund J.E."/>
            <person name="Kallscheuer N."/>
            <person name="Luecker S."/>
            <person name="Lage O.M."/>
            <person name="Pohl T."/>
            <person name="Merkel B.J."/>
            <person name="Hornburger P."/>
            <person name="Mueller R.-W."/>
            <person name="Bruemmer F."/>
            <person name="Labrenz M."/>
            <person name="Spormann A.M."/>
            <person name="Op den Camp H."/>
            <person name="Overmann J."/>
            <person name="Amann R."/>
            <person name="Jetten M.S.M."/>
            <person name="Mascher T."/>
            <person name="Medema M.H."/>
            <person name="Devos D.P."/>
            <person name="Kaster A.-K."/>
            <person name="Ovreas L."/>
            <person name="Rohde M."/>
            <person name="Galperin M.Y."/>
            <person name="Jogler C."/>
        </authorList>
    </citation>
    <scope>NUCLEOTIDE SEQUENCE [LARGE SCALE GENOMIC DNA]</scope>
    <source>
        <strain evidence="5 6">Enr13</strain>
    </source>
</reference>
<dbReference type="KEGG" id="snep:Enr13x_29770"/>
<evidence type="ECO:0000256" key="1">
    <source>
        <dbReference type="SAM" id="MobiDB-lite"/>
    </source>
</evidence>
<feature type="domain" description="GTPase-associated protein 1 middle" evidence="4">
    <location>
        <begin position="149"/>
        <end position="245"/>
    </location>
</feature>
<dbReference type="AlphaFoldDB" id="A0A518HQJ3"/>
<keyword evidence="2" id="KW-0472">Membrane</keyword>
<evidence type="ECO:0000256" key="2">
    <source>
        <dbReference type="SAM" id="Phobius"/>
    </source>
</evidence>
<keyword evidence="6" id="KW-1185">Reference proteome</keyword>
<feature type="region of interest" description="Disordered" evidence="1">
    <location>
        <begin position="288"/>
        <end position="315"/>
    </location>
</feature>
<organism evidence="5 6">
    <name type="scientific">Stieleria neptunia</name>
    <dbReference type="NCBI Taxonomy" id="2527979"/>
    <lineage>
        <taxon>Bacteria</taxon>
        <taxon>Pseudomonadati</taxon>
        <taxon>Planctomycetota</taxon>
        <taxon>Planctomycetia</taxon>
        <taxon>Pirellulales</taxon>
        <taxon>Pirellulaceae</taxon>
        <taxon>Stieleria</taxon>
    </lineage>
</organism>
<feature type="compositionally biased region" description="Pro residues" evidence="1">
    <location>
        <begin position="302"/>
        <end position="313"/>
    </location>
</feature>
<proteinExistence type="predicted"/>
<name>A0A518HQJ3_9BACT</name>
<dbReference type="OrthoDB" id="224753at2"/>
<dbReference type="Pfam" id="PF20013">
    <property type="entry name" value="GAP1-N2"/>
    <property type="match status" value="1"/>
</dbReference>
<evidence type="ECO:0000259" key="4">
    <source>
        <dbReference type="Pfam" id="PF20014"/>
    </source>
</evidence>
<feature type="domain" description="GTPase-associated protein 1 N-terminal" evidence="3">
    <location>
        <begin position="1"/>
        <end position="122"/>
    </location>
</feature>
<sequence>MSTELLYTSAPQGLRHGSRGFCTVLTTAGMPINVIGKLEAISSYRHLFPPDSNRASENPVSLAHQRVNLGGQVVSVLSRIAAYGTDYTGRTNKIAHHVTIDPSEMPAAGPAWLIGQGSVLRSEWLGQCETPASGPAIPRGDQSPRICTSWKSVAGDAGWGGVVAEAISQPDATPLWVIYPLNQQGRLLELIDESIALLPPTQRWRATFNTFAANIPPDVECKIRFVPVGTEEARFAASSGKAIDLTKHPSITTASQWVERARGLVRRESGTPISSGGFNAVQEVDVADPVESSWSSDDDAPAGPPPPIEPPSLPMDLIRGRERRKKLVMAGAVLTAVIGLTAAWTVARLMAGLPLLPGSAPPPAPQMPIDITPPIEEEKIAPTPAPVPVETLDLVLHYDKKQLLAFAVQHPDEETPLPGPVSLRGYVRIKPIPDDGENVPDIKRTKLVAWGGTAQSLGAAEELVVVTTQLTERTQTMTVQRLPSIPEPLGPTEVYWSRQTGDLIAIAEVDGSSASEWFSEQGRAYHTAAVKLARFADLADSIERESASLPPTLKEVTEAFFRHLFPGKAEARIESLIRRAGGVDLSEASTKLKASLRSKLEDSNKALKKDEQAALVQIVDDGGQLAQVAAELHDAFAVLAEGYRVEVPELKFLESETVVLRRVPLRLHFSW</sequence>
<dbReference type="Pfam" id="PF20014">
    <property type="entry name" value="GAP1-M"/>
    <property type="match status" value="1"/>
</dbReference>
<protein>
    <submittedName>
        <fullName evidence="5">Uncharacterized protein</fullName>
    </submittedName>
</protein>
<gene>
    <name evidence="5" type="ORF">Enr13x_29770</name>
</gene>
<feature type="transmembrane region" description="Helical" evidence="2">
    <location>
        <begin position="327"/>
        <end position="347"/>
    </location>
</feature>
<accession>A0A518HQJ3</accession>